<dbReference type="EMBL" id="WSZI01000013">
    <property type="protein sequence ID" value="MWN21317.1"/>
    <property type="molecule type" value="Genomic_DNA"/>
</dbReference>
<accession>A0A6L7A6T2</accession>
<sequence length="65" mass="7725">MSEDEMIKIRRKLDKTANLAIDNGKNISKLMENNVYLIKEMIWMKLEMIIMEIVAFVLLIVWLLN</sequence>
<keyword evidence="1" id="KW-0472">Membrane</keyword>
<protein>
    <submittedName>
        <fullName evidence="2">Uncharacterized protein</fullName>
    </submittedName>
</protein>
<reference evidence="2 3" key="1">
    <citation type="submission" date="2019-12" db="EMBL/GenBank/DDBJ databases">
        <title>Complete genome sequence of Leuconostoc lactis strain AVN1 provides insights into metabolic potential.</title>
        <authorList>
            <person name="Besrour N."/>
            <person name="Najjari A."/>
            <person name="Fhoula I."/>
            <person name="Jaballah S."/>
            <person name="Klibi N."/>
            <person name="Ouzari H.I."/>
        </authorList>
    </citation>
    <scope>NUCLEOTIDE SEQUENCE [LARGE SCALE GENOMIC DNA]</scope>
    <source>
        <strain evidence="2 3">AVN1</strain>
    </source>
</reference>
<comment type="caution">
    <text evidence="2">The sequence shown here is derived from an EMBL/GenBank/DDBJ whole genome shotgun (WGS) entry which is preliminary data.</text>
</comment>
<feature type="transmembrane region" description="Helical" evidence="1">
    <location>
        <begin position="46"/>
        <end position="64"/>
    </location>
</feature>
<gene>
    <name evidence="2" type="ORF">GQS40_06480</name>
</gene>
<name>A0A6L7A6T2_LEULA</name>
<keyword evidence="1" id="KW-0812">Transmembrane</keyword>
<keyword evidence="1" id="KW-1133">Transmembrane helix</keyword>
<dbReference type="AlphaFoldDB" id="A0A6L7A6T2"/>
<proteinExistence type="predicted"/>
<evidence type="ECO:0000313" key="2">
    <source>
        <dbReference type="EMBL" id="MWN21317.1"/>
    </source>
</evidence>
<evidence type="ECO:0000256" key="1">
    <source>
        <dbReference type="SAM" id="Phobius"/>
    </source>
</evidence>
<dbReference type="Proteomes" id="UP000478636">
    <property type="component" value="Unassembled WGS sequence"/>
</dbReference>
<evidence type="ECO:0000313" key="3">
    <source>
        <dbReference type="Proteomes" id="UP000478636"/>
    </source>
</evidence>
<organism evidence="2 3">
    <name type="scientific">Leuconostoc lactis</name>
    <dbReference type="NCBI Taxonomy" id="1246"/>
    <lineage>
        <taxon>Bacteria</taxon>
        <taxon>Bacillati</taxon>
        <taxon>Bacillota</taxon>
        <taxon>Bacilli</taxon>
        <taxon>Lactobacillales</taxon>
        <taxon>Lactobacillaceae</taxon>
        <taxon>Leuconostoc</taxon>
    </lineage>
</organism>